<organism evidence="5 7">
    <name type="scientific">Candidatus Colimorpha enterica</name>
    <dbReference type="NCBI Taxonomy" id="3083063"/>
    <lineage>
        <taxon>Bacteria</taxon>
        <taxon>Pseudomonadati</taxon>
        <taxon>Bacteroidota</taxon>
        <taxon>Bacteroidia</taxon>
        <taxon>Bacteroidales</taxon>
        <taxon>Candidatus Colimorpha</taxon>
    </lineage>
</organism>
<dbReference type="STRING" id="1263015.BN580_01092"/>
<dbReference type="Gene3D" id="2.60.120.10">
    <property type="entry name" value="Jelly Rolls"/>
    <property type="match status" value="1"/>
</dbReference>
<protein>
    <submittedName>
        <fullName evidence="6">AraC family transcriptional regulator</fullName>
    </submittedName>
</protein>
<feature type="domain" description="HTH araC/xylS-type" evidence="4">
    <location>
        <begin position="171"/>
        <end position="270"/>
    </location>
</feature>
<name>R6TH86_9BACT</name>
<comment type="caution">
    <text evidence="5">The sequence shown here is derived from an EMBL/GenBank/DDBJ whole genome shotgun (WGS) entry which is preliminary data.</text>
</comment>
<dbReference type="SUPFAM" id="SSF46689">
    <property type="entry name" value="Homeodomain-like"/>
    <property type="match status" value="1"/>
</dbReference>
<dbReference type="PRINTS" id="PR00032">
    <property type="entry name" value="HTHARAC"/>
</dbReference>
<evidence type="ECO:0000313" key="7">
    <source>
        <dbReference type="Proteomes" id="UP000017938"/>
    </source>
</evidence>
<sequence length="306" mass="34551">MKYFFDVGTKKGIRTTTQNTHPDGMVHPHRIMKVHDILYCISGSMEVWQDGIPYEMNADDVLFLRAGAEHYGKKPCEPGTTLYVIHVLSSPNDIALEDSEPDPQGTLVRIEPLIHCQDDAGIKSLFRELLCAYWGKSTPIKKEKLSLLMNLILIRLSEASRKISKEEDLAEKCIGVINAHSDSILSPSELAKNLLVSERTLRNAFVAVFGQTPYNYQRYIKMKRAASVMKEHPEMPLKEIAGSVGYNDEFYFSKTFKKIHGMSPSAYREKIINGDIAPAKSIRDMYEGSFQVGQYSDYNVLESKGC</sequence>
<dbReference type="Proteomes" id="UP000017938">
    <property type="component" value="Unassembled WGS sequence"/>
</dbReference>
<dbReference type="InterPro" id="IPR018060">
    <property type="entry name" value="HTH_AraC"/>
</dbReference>
<dbReference type="InterPro" id="IPR014710">
    <property type="entry name" value="RmlC-like_jellyroll"/>
</dbReference>
<dbReference type="PROSITE" id="PS01124">
    <property type="entry name" value="HTH_ARAC_FAMILY_2"/>
    <property type="match status" value="1"/>
</dbReference>
<dbReference type="Proteomes" id="UP001139365">
    <property type="component" value="Unassembled WGS sequence"/>
</dbReference>
<dbReference type="Pfam" id="PF02311">
    <property type="entry name" value="AraC_binding"/>
    <property type="match status" value="1"/>
</dbReference>
<gene>
    <name evidence="5" type="ORF">BN580_01092</name>
    <name evidence="6" type="ORF">MR241_03090</name>
</gene>
<evidence type="ECO:0000256" key="3">
    <source>
        <dbReference type="ARBA" id="ARBA00023163"/>
    </source>
</evidence>
<dbReference type="PANTHER" id="PTHR43280">
    <property type="entry name" value="ARAC-FAMILY TRANSCRIPTIONAL REGULATOR"/>
    <property type="match status" value="1"/>
</dbReference>
<dbReference type="SMART" id="SM00342">
    <property type="entry name" value="HTH_ARAC"/>
    <property type="match status" value="1"/>
</dbReference>
<dbReference type="Pfam" id="PF12833">
    <property type="entry name" value="HTH_18"/>
    <property type="match status" value="1"/>
</dbReference>
<dbReference type="PANTHER" id="PTHR43280:SF2">
    <property type="entry name" value="HTH-TYPE TRANSCRIPTIONAL REGULATOR EXSA"/>
    <property type="match status" value="1"/>
</dbReference>
<dbReference type="GO" id="GO:0043565">
    <property type="term" value="F:sequence-specific DNA binding"/>
    <property type="evidence" value="ECO:0007669"/>
    <property type="project" value="InterPro"/>
</dbReference>
<dbReference type="InterPro" id="IPR003313">
    <property type="entry name" value="AraC-bd"/>
</dbReference>
<reference evidence="6 8" key="2">
    <citation type="submission" date="2022-03" db="EMBL/GenBank/DDBJ databases">
        <title>Metagenome-assembled genomes from swine fecal metagenomes.</title>
        <authorList>
            <person name="Holman D.B."/>
            <person name="Kommadath A."/>
        </authorList>
    </citation>
    <scope>NUCLEOTIDE SEQUENCE [LARGE SCALE GENOMIC DNA]</scope>
    <source>
        <strain evidence="6">SUG147</strain>
    </source>
</reference>
<evidence type="ECO:0000313" key="5">
    <source>
        <dbReference type="EMBL" id="CDC72808.1"/>
    </source>
</evidence>
<dbReference type="GO" id="GO:0003700">
    <property type="term" value="F:DNA-binding transcription factor activity"/>
    <property type="evidence" value="ECO:0007669"/>
    <property type="project" value="InterPro"/>
</dbReference>
<proteinExistence type="predicted"/>
<evidence type="ECO:0000259" key="4">
    <source>
        <dbReference type="PROSITE" id="PS01124"/>
    </source>
</evidence>
<evidence type="ECO:0000313" key="6">
    <source>
        <dbReference type="EMBL" id="MCI5755264.1"/>
    </source>
</evidence>
<dbReference type="Gene3D" id="1.10.10.60">
    <property type="entry name" value="Homeodomain-like"/>
    <property type="match status" value="1"/>
</dbReference>
<dbReference type="EMBL" id="CBFW010000127">
    <property type="protein sequence ID" value="CDC72808.1"/>
    <property type="molecule type" value="Genomic_DNA"/>
</dbReference>
<dbReference type="SUPFAM" id="SSF51215">
    <property type="entry name" value="Regulatory protein AraC"/>
    <property type="match status" value="1"/>
</dbReference>
<evidence type="ECO:0000256" key="1">
    <source>
        <dbReference type="ARBA" id="ARBA00023015"/>
    </source>
</evidence>
<dbReference type="InterPro" id="IPR020449">
    <property type="entry name" value="Tscrpt_reg_AraC-type_HTH"/>
</dbReference>
<dbReference type="AlphaFoldDB" id="R6TH86"/>
<dbReference type="InterPro" id="IPR009057">
    <property type="entry name" value="Homeodomain-like_sf"/>
</dbReference>
<evidence type="ECO:0000256" key="2">
    <source>
        <dbReference type="ARBA" id="ARBA00023125"/>
    </source>
</evidence>
<accession>R6TH86</accession>
<dbReference type="InterPro" id="IPR037923">
    <property type="entry name" value="HTH-like"/>
</dbReference>
<keyword evidence="3" id="KW-0804">Transcription</keyword>
<keyword evidence="1" id="KW-0805">Transcription regulation</keyword>
<dbReference type="EMBL" id="JALEMU010000048">
    <property type="protein sequence ID" value="MCI5755264.1"/>
    <property type="molecule type" value="Genomic_DNA"/>
</dbReference>
<reference evidence="5" key="1">
    <citation type="submission" date="2012-11" db="EMBL/GenBank/DDBJ databases">
        <title>Dependencies among metagenomic species, viruses, plasmids and units of genetic variation.</title>
        <authorList>
            <person name="Nielsen H.B."/>
            <person name="Almeida M."/>
            <person name="Juncker A.S."/>
            <person name="Rasmussen S."/>
            <person name="Li J."/>
            <person name="Sunagawa S."/>
            <person name="Plichta D."/>
            <person name="Gautier L."/>
            <person name="Le Chatelier E."/>
            <person name="Peletier E."/>
            <person name="Bonde I."/>
            <person name="Nielsen T."/>
            <person name="Manichanh C."/>
            <person name="Arumugam M."/>
            <person name="Batto J."/>
            <person name="Santos M.B.Q.D."/>
            <person name="Blom N."/>
            <person name="Borruel N."/>
            <person name="Burgdorf K.S."/>
            <person name="Boumezbeur F."/>
            <person name="Casellas F."/>
            <person name="Dore J."/>
            <person name="Guarner F."/>
            <person name="Hansen T."/>
            <person name="Hildebrand F."/>
            <person name="Kaas R.S."/>
            <person name="Kennedy S."/>
            <person name="Kristiansen K."/>
            <person name="Kultima J.R."/>
            <person name="Leonard P."/>
            <person name="Levenez F."/>
            <person name="Lund O."/>
            <person name="Moumen B."/>
            <person name="Le Paslier D."/>
            <person name="Pons N."/>
            <person name="Pedersen O."/>
            <person name="Prifti E."/>
            <person name="Qin J."/>
            <person name="Raes J."/>
            <person name="Tap J."/>
            <person name="Tims S."/>
            <person name="Ussery D.W."/>
            <person name="Yamada T."/>
            <person name="MetaHit consortium"/>
            <person name="Renault P."/>
            <person name="Sicheritz-Ponten T."/>
            <person name="Bork P."/>
            <person name="Wang J."/>
            <person name="Brunak S."/>
            <person name="Ehrlich S.D."/>
        </authorList>
    </citation>
    <scope>NUCLEOTIDE SEQUENCE [LARGE SCALE GENOMIC DNA]</scope>
</reference>
<keyword evidence="2" id="KW-0238">DNA-binding</keyword>
<evidence type="ECO:0000313" key="8">
    <source>
        <dbReference type="Proteomes" id="UP001139365"/>
    </source>
</evidence>